<dbReference type="Proteomes" id="UP000823941">
    <property type="component" value="Chromosome 13"/>
</dbReference>
<dbReference type="EMBL" id="JAHIBW010000013">
    <property type="protein sequence ID" value="KAG7305695.1"/>
    <property type="molecule type" value="Genomic_DNA"/>
</dbReference>
<gene>
    <name evidence="1" type="ORF">JYU34_009813</name>
</gene>
<name>A0ABQ7QKD2_PLUXY</name>
<keyword evidence="2" id="KW-1185">Reference proteome</keyword>
<reference evidence="1 2" key="1">
    <citation type="submission" date="2021-06" db="EMBL/GenBank/DDBJ databases">
        <title>A haploid diamondback moth (Plutella xylostella L.) genome assembly resolves 31 chromosomes and identifies a diamide resistance mutation.</title>
        <authorList>
            <person name="Ward C.M."/>
            <person name="Perry K.D."/>
            <person name="Baker G."/>
            <person name="Powis K."/>
            <person name="Heckel D.G."/>
            <person name="Baxter S.W."/>
        </authorList>
    </citation>
    <scope>NUCLEOTIDE SEQUENCE [LARGE SCALE GENOMIC DNA]</scope>
    <source>
        <strain evidence="1 2">LV</strain>
        <tissue evidence="1">Single pupa</tissue>
    </source>
</reference>
<organism evidence="1 2">
    <name type="scientific">Plutella xylostella</name>
    <name type="common">Diamondback moth</name>
    <name type="synonym">Plutella maculipennis</name>
    <dbReference type="NCBI Taxonomy" id="51655"/>
    <lineage>
        <taxon>Eukaryota</taxon>
        <taxon>Metazoa</taxon>
        <taxon>Ecdysozoa</taxon>
        <taxon>Arthropoda</taxon>
        <taxon>Hexapoda</taxon>
        <taxon>Insecta</taxon>
        <taxon>Pterygota</taxon>
        <taxon>Neoptera</taxon>
        <taxon>Endopterygota</taxon>
        <taxon>Lepidoptera</taxon>
        <taxon>Glossata</taxon>
        <taxon>Ditrysia</taxon>
        <taxon>Yponomeutoidea</taxon>
        <taxon>Plutellidae</taxon>
        <taxon>Plutella</taxon>
    </lineage>
</organism>
<evidence type="ECO:0000313" key="2">
    <source>
        <dbReference type="Proteomes" id="UP000823941"/>
    </source>
</evidence>
<comment type="caution">
    <text evidence="1">The sequence shown here is derived from an EMBL/GenBank/DDBJ whole genome shotgun (WGS) entry which is preliminary data.</text>
</comment>
<protein>
    <submittedName>
        <fullName evidence="1">Uncharacterized protein</fullName>
    </submittedName>
</protein>
<accession>A0ABQ7QKD2</accession>
<proteinExistence type="predicted"/>
<sequence>MVIKTCQLRSYIHRRWLWKPNLGSAGAQTTGYAGTSRGSEELRVCGLAASTAVPTPAAAATAARALIAELTSAPAAAAAAAAPAGPPLVLDETTTVKM</sequence>
<evidence type="ECO:0000313" key="1">
    <source>
        <dbReference type="EMBL" id="KAG7305695.1"/>
    </source>
</evidence>